<feature type="active site" evidence="5">
    <location>
        <position position="218"/>
    </location>
</feature>
<dbReference type="PROSITE" id="PS51900">
    <property type="entry name" value="CB"/>
    <property type="match status" value="1"/>
</dbReference>
<dbReference type="PANTHER" id="PTHR30349:SF41">
    <property type="entry name" value="INTEGRASE_RECOMBINASE PROTEIN MJ0367-RELATED"/>
    <property type="match status" value="1"/>
</dbReference>
<feature type="active site" evidence="5">
    <location>
        <position position="160"/>
    </location>
</feature>
<accession>E3GWL1</accession>
<feature type="active site" evidence="5">
    <location>
        <position position="136"/>
    </location>
</feature>
<dbReference type="PANTHER" id="PTHR30349">
    <property type="entry name" value="PHAGE INTEGRASE-RELATED"/>
    <property type="match status" value="1"/>
</dbReference>
<protein>
    <recommendedName>
        <fullName evidence="5">Tyrosine recombinase XerA</fullName>
    </recommendedName>
</protein>
<dbReference type="HOGENOM" id="CLU_027562_9_5_2"/>
<evidence type="ECO:0000256" key="1">
    <source>
        <dbReference type="ARBA" id="ARBA00022490"/>
    </source>
</evidence>
<evidence type="ECO:0000256" key="2">
    <source>
        <dbReference type="ARBA" id="ARBA00022908"/>
    </source>
</evidence>
<gene>
    <name evidence="5" type="primary">xerA</name>
    <name evidence="8" type="ordered locus">Mfer_0021</name>
</gene>
<evidence type="ECO:0000256" key="4">
    <source>
        <dbReference type="ARBA" id="ARBA00023172"/>
    </source>
</evidence>
<keyword evidence="9" id="KW-1185">Reference proteome</keyword>
<organism evidence="8 9">
    <name type="scientific">Methanothermus fervidus (strain ATCC 43054 / DSM 2088 / JCM 10308 / V24 S)</name>
    <dbReference type="NCBI Taxonomy" id="523846"/>
    <lineage>
        <taxon>Archaea</taxon>
        <taxon>Methanobacteriati</taxon>
        <taxon>Methanobacteriota</taxon>
        <taxon>Methanomada group</taxon>
        <taxon>Methanobacteria</taxon>
        <taxon>Methanobacteriales</taxon>
        <taxon>Methanothermaceae</taxon>
        <taxon>Methanothermus</taxon>
    </lineage>
</organism>
<dbReference type="Pfam" id="PF00589">
    <property type="entry name" value="Phage_integrase"/>
    <property type="match status" value="1"/>
</dbReference>
<dbReference type="InterPro" id="IPR013762">
    <property type="entry name" value="Integrase-like_cat_sf"/>
</dbReference>
<dbReference type="OrthoDB" id="142231at2157"/>
<dbReference type="InterPro" id="IPR050090">
    <property type="entry name" value="Tyrosine_recombinase_XerCD"/>
</dbReference>
<comment type="function">
    <text evidence="5">Site-specific tyrosine recombinase, which acts by catalyzing the cutting and rejoining of the recombining DNA molecules.</text>
</comment>
<evidence type="ECO:0000256" key="3">
    <source>
        <dbReference type="ARBA" id="ARBA00023125"/>
    </source>
</evidence>
<dbReference type="Gene3D" id="1.10.150.130">
    <property type="match status" value="1"/>
</dbReference>
<evidence type="ECO:0000313" key="8">
    <source>
        <dbReference type="EMBL" id="ADP76825.1"/>
    </source>
</evidence>
<keyword evidence="3 5" id="KW-0238">DNA-binding</keyword>
<evidence type="ECO:0000259" key="6">
    <source>
        <dbReference type="PROSITE" id="PS51898"/>
    </source>
</evidence>
<dbReference type="GO" id="GO:0003677">
    <property type="term" value="F:DNA binding"/>
    <property type="evidence" value="ECO:0007669"/>
    <property type="project" value="UniProtKB-UniRule"/>
</dbReference>
<dbReference type="InterPro" id="IPR002104">
    <property type="entry name" value="Integrase_catalytic"/>
</dbReference>
<sequence>MKSKIREAIDDLILDMEIRNYSDGTIRTYSYILNSFLRFIEDKEINKKRDLIKQMKRYLVLLKRKNRSERYRHLVAVVFRNLLKTLNMDPNNLKTPKVPKSIPKSISEKEVKRLFKAAEKLRDKVILMLLYKTGLRVSELVNLKLKDIDFTDRSIKVRGKGNKERVVFFDEECKTLLEKYIKNNSVNEKLIDISVRQIQRIVKKTAKKAKIKKRVTPHVLRHSYATHLLEKGLNIRYIQKLLGHSSLSTTEIYTKVTNKKLKEKYDKIWNR</sequence>
<dbReference type="GO" id="GO:0009037">
    <property type="term" value="F:tyrosine-based site-specific recombinase activity"/>
    <property type="evidence" value="ECO:0007669"/>
    <property type="project" value="UniProtKB-UniRule"/>
</dbReference>
<dbReference type="InterPro" id="IPR033686">
    <property type="entry name" value="XerA"/>
</dbReference>
<dbReference type="InterPro" id="IPR044068">
    <property type="entry name" value="CB"/>
</dbReference>
<reference evidence="8 9" key="1">
    <citation type="journal article" date="2010" name="Stand. Genomic Sci.">
        <title>Complete genome sequence of Methanothermus fervidus type strain (V24S).</title>
        <authorList>
            <person name="Anderson I."/>
            <person name="Djao O.D."/>
            <person name="Misra M."/>
            <person name="Chertkov O."/>
            <person name="Nolan M."/>
            <person name="Lucas S."/>
            <person name="Lapidus A."/>
            <person name="Del Rio T.G."/>
            <person name="Tice H."/>
            <person name="Cheng J.F."/>
            <person name="Tapia R."/>
            <person name="Han C."/>
            <person name="Goodwin L."/>
            <person name="Pitluck S."/>
            <person name="Liolios K."/>
            <person name="Ivanova N."/>
            <person name="Mavromatis K."/>
            <person name="Mikhailova N."/>
            <person name="Pati A."/>
            <person name="Brambilla E."/>
            <person name="Chen A."/>
            <person name="Palaniappan K."/>
            <person name="Land M."/>
            <person name="Hauser L."/>
            <person name="Chang Y.J."/>
            <person name="Jeffries C.D."/>
            <person name="Sikorski J."/>
            <person name="Spring S."/>
            <person name="Rohde M."/>
            <person name="Eichinger K."/>
            <person name="Huber H."/>
            <person name="Wirth R."/>
            <person name="Goker M."/>
            <person name="Detter J.C."/>
            <person name="Woyke T."/>
            <person name="Bristow J."/>
            <person name="Eisen J.A."/>
            <person name="Markowitz V."/>
            <person name="Hugenholtz P."/>
            <person name="Klenk H.P."/>
            <person name="Kyrpides N.C."/>
        </authorList>
    </citation>
    <scope>NUCLEOTIDE SEQUENCE [LARGE SCALE GENOMIC DNA]</scope>
    <source>
        <strain evidence="9">ATCC 43054 / DSM 2088 / JCM 10308 / V24 S</strain>
    </source>
</reference>
<keyword evidence="1 5" id="KW-0963">Cytoplasm</keyword>
<dbReference type="KEGG" id="mfv:Mfer_0021"/>
<proteinExistence type="inferred from homology"/>
<dbReference type="Proteomes" id="UP000002315">
    <property type="component" value="Chromosome"/>
</dbReference>
<feature type="domain" description="Core-binding (CB)" evidence="7">
    <location>
        <begin position="3"/>
        <end position="87"/>
    </location>
</feature>
<dbReference type="Gene3D" id="1.10.443.10">
    <property type="entry name" value="Intergrase catalytic core"/>
    <property type="match status" value="2"/>
</dbReference>
<dbReference type="InterPro" id="IPR010998">
    <property type="entry name" value="Integrase_recombinase_N"/>
</dbReference>
<comment type="similarity">
    <text evidence="5">Belongs to the 'phage' integrase family. XerA subfamily.</text>
</comment>
<dbReference type="GO" id="GO:0006313">
    <property type="term" value="P:DNA transposition"/>
    <property type="evidence" value="ECO:0007669"/>
    <property type="project" value="UniProtKB-UniRule"/>
</dbReference>
<evidence type="ECO:0000259" key="7">
    <source>
        <dbReference type="PROSITE" id="PS51900"/>
    </source>
</evidence>
<dbReference type="HAMAP" id="MF_02055">
    <property type="entry name" value="Recomb_XerA"/>
    <property type="match status" value="1"/>
</dbReference>
<dbReference type="InterPro" id="IPR011010">
    <property type="entry name" value="DNA_brk_join_enz"/>
</dbReference>
<feature type="domain" description="Tyr recombinase" evidence="6">
    <location>
        <begin position="101"/>
        <end position="266"/>
    </location>
</feature>
<dbReference type="GO" id="GO:0005737">
    <property type="term" value="C:cytoplasm"/>
    <property type="evidence" value="ECO:0007669"/>
    <property type="project" value="UniProtKB-SubCell"/>
</dbReference>
<feature type="active site" description="O-(3'-phospho-DNA)-tyrosine intermediate" evidence="5">
    <location>
        <position position="253"/>
    </location>
</feature>
<keyword evidence="4 5" id="KW-0233">DNA recombination</keyword>
<dbReference type="STRING" id="523846.Mfer_0021"/>
<name>E3GWL1_METFV</name>
<keyword evidence="2 5" id="KW-0229">DNA integration</keyword>
<dbReference type="PROSITE" id="PS51898">
    <property type="entry name" value="TYR_RECOMBINASE"/>
    <property type="match status" value="1"/>
</dbReference>
<comment type="subcellular location">
    <subcellularLocation>
        <location evidence="5">Cytoplasm</location>
    </subcellularLocation>
</comment>
<evidence type="ECO:0000313" key="9">
    <source>
        <dbReference type="Proteomes" id="UP000002315"/>
    </source>
</evidence>
<dbReference type="NCBIfam" id="NF040815">
    <property type="entry name" value="recomb_XerA_Arch"/>
    <property type="match status" value="1"/>
</dbReference>
<feature type="active site" evidence="5">
    <location>
        <position position="221"/>
    </location>
</feature>
<dbReference type="AlphaFoldDB" id="E3GWL1"/>
<evidence type="ECO:0000256" key="5">
    <source>
        <dbReference type="HAMAP-Rule" id="MF_02055"/>
    </source>
</evidence>
<dbReference type="SUPFAM" id="SSF56349">
    <property type="entry name" value="DNA breaking-rejoining enzymes"/>
    <property type="match status" value="1"/>
</dbReference>
<feature type="active site" evidence="5">
    <location>
        <position position="244"/>
    </location>
</feature>
<dbReference type="EMBL" id="CP002278">
    <property type="protein sequence ID" value="ADP76825.1"/>
    <property type="molecule type" value="Genomic_DNA"/>
</dbReference>